<dbReference type="EMBL" id="UINC01204919">
    <property type="protein sequence ID" value="SVE25859.1"/>
    <property type="molecule type" value="Genomic_DNA"/>
</dbReference>
<dbReference type="AlphaFoldDB" id="A0A383C1B1"/>
<proteinExistence type="predicted"/>
<accession>A0A383C1B1</accession>
<evidence type="ECO:0000313" key="2">
    <source>
        <dbReference type="EMBL" id="SVE25859.1"/>
    </source>
</evidence>
<protein>
    <submittedName>
        <fullName evidence="2">Uncharacterized protein</fullName>
    </submittedName>
</protein>
<name>A0A383C1B1_9ZZZZ</name>
<organism evidence="2">
    <name type="scientific">marine metagenome</name>
    <dbReference type="NCBI Taxonomy" id="408172"/>
    <lineage>
        <taxon>unclassified sequences</taxon>
        <taxon>metagenomes</taxon>
        <taxon>ecological metagenomes</taxon>
    </lineage>
</organism>
<reference evidence="2" key="1">
    <citation type="submission" date="2018-05" db="EMBL/GenBank/DDBJ databases">
        <authorList>
            <person name="Lanie J.A."/>
            <person name="Ng W.-L."/>
            <person name="Kazmierczak K.M."/>
            <person name="Andrzejewski T.M."/>
            <person name="Davidsen T.M."/>
            <person name="Wayne K.J."/>
            <person name="Tettelin H."/>
            <person name="Glass J.I."/>
            <person name="Rusch D."/>
            <person name="Podicherti R."/>
            <person name="Tsui H.-C.T."/>
            <person name="Winkler M.E."/>
        </authorList>
    </citation>
    <scope>NUCLEOTIDE SEQUENCE</scope>
</reference>
<feature type="region of interest" description="Disordered" evidence="1">
    <location>
        <begin position="85"/>
        <end position="105"/>
    </location>
</feature>
<evidence type="ECO:0000256" key="1">
    <source>
        <dbReference type="SAM" id="MobiDB-lite"/>
    </source>
</evidence>
<sequence>MSRCLIVLFVFLLGYSVQLPAEEKLNPARKDYYLCIKVKQNPVEYCDNKIFGKKHSLKIRDIVREQVVSTRPPVNKRPLNYQFLQSKVRSGNPPQQVTSSGNADQ</sequence>
<gene>
    <name evidence="2" type="ORF">METZ01_LOCUS478713</name>
</gene>